<dbReference type="EMBL" id="BAAAMU010000023">
    <property type="protein sequence ID" value="GAA1636269.1"/>
    <property type="molecule type" value="Genomic_DNA"/>
</dbReference>
<comment type="caution">
    <text evidence="2">The sequence shown here is derived from an EMBL/GenBank/DDBJ whole genome shotgun (WGS) entry which is preliminary data.</text>
</comment>
<dbReference type="Proteomes" id="UP001500064">
    <property type="component" value="Unassembled WGS sequence"/>
</dbReference>
<evidence type="ECO:0000313" key="3">
    <source>
        <dbReference type="Proteomes" id="UP001500064"/>
    </source>
</evidence>
<name>A0ABP4R551_9ACTN</name>
<feature type="domain" description="DUF1918" evidence="1">
    <location>
        <begin position="1"/>
        <end position="58"/>
    </location>
</feature>
<organism evidence="2 3">
    <name type="scientific">Nonomuraea maheshkhaliensis</name>
    <dbReference type="NCBI Taxonomy" id="419590"/>
    <lineage>
        <taxon>Bacteria</taxon>
        <taxon>Bacillati</taxon>
        <taxon>Actinomycetota</taxon>
        <taxon>Actinomycetes</taxon>
        <taxon>Streptosporangiales</taxon>
        <taxon>Streptosporangiaceae</taxon>
        <taxon>Nonomuraea</taxon>
    </lineage>
</organism>
<accession>A0ABP4R551</accession>
<dbReference type="Gene3D" id="2.30.30.440">
    <property type="entry name" value="Domain of unknown function DUF1918"/>
    <property type="match status" value="1"/>
</dbReference>
<proteinExistence type="predicted"/>
<sequence>MKAAIGDRLIVESAHDHEPRRVGVITQLRHEDGSPPYVVRWMDSEHETLVFPGPDAHVVSKQEREASLPPP</sequence>
<dbReference type="SUPFAM" id="SSF50118">
    <property type="entry name" value="Cell growth inhibitor/plasmid maintenance toxic component"/>
    <property type="match status" value="1"/>
</dbReference>
<gene>
    <name evidence="2" type="ORF">GCM10009733_036790</name>
</gene>
<dbReference type="Pfam" id="PF08940">
    <property type="entry name" value="DUF1918"/>
    <property type="match status" value="1"/>
</dbReference>
<evidence type="ECO:0000313" key="2">
    <source>
        <dbReference type="EMBL" id="GAA1636269.1"/>
    </source>
</evidence>
<reference evidence="3" key="1">
    <citation type="journal article" date="2019" name="Int. J. Syst. Evol. Microbiol.">
        <title>The Global Catalogue of Microorganisms (GCM) 10K type strain sequencing project: providing services to taxonomists for standard genome sequencing and annotation.</title>
        <authorList>
            <consortium name="The Broad Institute Genomics Platform"/>
            <consortium name="The Broad Institute Genome Sequencing Center for Infectious Disease"/>
            <person name="Wu L."/>
            <person name="Ma J."/>
        </authorList>
    </citation>
    <scope>NUCLEOTIDE SEQUENCE [LARGE SCALE GENOMIC DNA]</scope>
    <source>
        <strain evidence="3">JCM 13929</strain>
    </source>
</reference>
<keyword evidence="3" id="KW-1185">Reference proteome</keyword>
<protein>
    <submittedName>
        <fullName evidence="2">DUF1918 domain-containing protein</fullName>
    </submittedName>
</protein>
<dbReference type="InterPro" id="IPR015035">
    <property type="entry name" value="DUF1918"/>
</dbReference>
<dbReference type="RefSeq" id="WP_346106208.1">
    <property type="nucleotide sequence ID" value="NZ_BAAAMU010000023.1"/>
</dbReference>
<evidence type="ECO:0000259" key="1">
    <source>
        <dbReference type="Pfam" id="PF08940"/>
    </source>
</evidence>